<dbReference type="Pfam" id="PF23155">
    <property type="entry name" value="DUF7053"/>
    <property type="match status" value="1"/>
</dbReference>
<organism evidence="2 3">
    <name type="scientific">Elsinoe australis</name>
    <dbReference type="NCBI Taxonomy" id="40998"/>
    <lineage>
        <taxon>Eukaryota</taxon>
        <taxon>Fungi</taxon>
        <taxon>Dikarya</taxon>
        <taxon>Ascomycota</taxon>
        <taxon>Pezizomycotina</taxon>
        <taxon>Dothideomycetes</taxon>
        <taxon>Dothideomycetidae</taxon>
        <taxon>Myriangiales</taxon>
        <taxon>Elsinoaceae</taxon>
        <taxon>Elsinoe</taxon>
    </lineage>
</organism>
<dbReference type="Proteomes" id="UP000308133">
    <property type="component" value="Unassembled WGS sequence"/>
</dbReference>
<feature type="domain" description="DUF7053" evidence="1">
    <location>
        <begin position="2"/>
        <end position="106"/>
    </location>
</feature>
<name>A0A4U7B1M5_9PEZI</name>
<reference evidence="2 3" key="1">
    <citation type="submission" date="2018-02" db="EMBL/GenBank/DDBJ databases">
        <title>Draft genome sequences of Elsinoe sp., causing black scab on jojoba.</title>
        <authorList>
            <person name="Stodart B."/>
            <person name="Jeffress S."/>
            <person name="Ash G."/>
            <person name="Arun Chinnappa K."/>
        </authorList>
    </citation>
    <scope>NUCLEOTIDE SEQUENCE [LARGE SCALE GENOMIC DNA]</scope>
    <source>
        <strain evidence="2 3">Hillstone_2</strain>
    </source>
</reference>
<protein>
    <recommendedName>
        <fullName evidence="1">DUF7053 domain-containing protein</fullName>
    </recommendedName>
</protein>
<evidence type="ECO:0000259" key="1">
    <source>
        <dbReference type="Pfam" id="PF23155"/>
    </source>
</evidence>
<gene>
    <name evidence="2" type="ORF">C1H76_5399</name>
</gene>
<dbReference type="InterPro" id="IPR055481">
    <property type="entry name" value="DUF7053"/>
</dbReference>
<evidence type="ECO:0000313" key="3">
    <source>
        <dbReference type="Proteomes" id="UP000308133"/>
    </source>
</evidence>
<proteinExistence type="predicted"/>
<comment type="caution">
    <text evidence="2">The sequence shown here is derived from an EMBL/GenBank/DDBJ whole genome shotgun (WGS) entry which is preliminary data.</text>
</comment>
<accession>A0A4U7B1M5</accession>
<evidence type="ECO:0000313" key="2">
    <source>
        <dbReference type="EMBL" id="TKX22616.1"/>
    </source>
</evidence>
<sequence length="115" mass="12443">MTTTSIVTNIPDGITDEMLLAVMHTHNIMIECLAPDHRASELRSGDPAGEGPCTYDITATTPVGTNMTYPLTLIKRSDGLDSCVEPRTPMGSLKIAAQWRIKGEQLVEEITIGLC</sequence>
<dbReference type="AlphaFoldDB" id="A0A4U7B1M5"/>
<dbReference type="EMBL" id="PTQR01000066">
    <property type="protein sequence ID" value="TKX22616.1"/>
    <property type="molecule type" value="Genomic_DNA"/>
</dbReference>